<evidence type="ECO:0000313" key="2">
    <source>
        <dbReference type="Proteomes" id="UP000187097"/>
    </source>
</evidence>
<organism evidence="1 2">
    <name type="scientific">Xanthomonas oryzae pv. oryzae</name>
    <dbReference type="NCBI Taxonomy" id="64187"/>
    <lineage>
        <taxon>Bacteria</taxon>
        <taxon>Pseudomonadati</taxon>
        <taxon>Pseudomonadota</taxon>
        <taxon>Gammaproteobacteria</taxon>
        <taxon>Lysobacterales</taxon>
        <taxon>Lysobacteraceae</taxon>
        <taxon>Xanthomonas</taxon>
    </lineage>
</organism>
<dbReference type="AlphaFoldDB" id="A0AAJ5MFT1"/>
<dbReference type="SUPFAM" id="SSF53850">
    <property type="entry name" value="Periplasmic binding protein-like II"/>
    <property type="match status" value="1"/>
</dbReference>
<sequence>MAAMPDICPHSLLMRDRRTAHRHFGRLLRSDIVERAAHVDRTQEMTLFAALAEQASVAAVARRLGISNATVTRLTQVPSYQVREHLQNATLVCVLDAFEIAAEPVQVVYAEGRRGSSKMRIFIDECVAALRQDLSFSTHVY</sequence>
<dbReference type="EMBL" id="CP047493">
    <property type="protein sequence ID" value="UXW03113.1"/>
    <property type="molecule type" value="Genomic_DNA"/>
</dbReference>
<name>A0AAJ5MFT1_XANOO</name>
<dbReference type="Proteomes" id="UP000187097">
    <property type="component" value="Chromosome"/>
</dbReference>
<reference evidence="1" key="2">
    <citation type="submission" date="2020-01" db="EMBL/GenBank/DDBJ databases">
        <title>Complete genome investigation of Xanthomonas oryzae strains.</title>
        <authorList>
            <person name="Kaur A."/>
            <person name="Bansal K."/>
            <person name="Patil P.B."/>
        </authorList>
    </citation>
    <scope>NUCLEOTIDE SEQUENCE</scope>
    <source>
        <strain evidence="1">IXO792</strain>
    </source>
</reference>
<proteinExistence type="predicted"/>
<dbReference type="Gene3D" id="3.40.190.290">
    <property type="match status" value="1"/>
</dbReference>
<evidence type="ECO:0000313" key="1">
    <source>
        <dbReference type="EMBL" id="UXW03113.1"/>
    </source>
</evidence>
<gene>
    <name evidence="1" type="ORF">IXO792_22090</name>
</gene>
<accession>A0AAJ5MFT1</accession>
<reference evidence="1" key="1">
    <citation type="submission" date="2015-01" db="EMBL/GenBank/DDBJ databases">
        <authorList>
            <person name="Midha S."/>
            <person name="Anil M.G."/>
            <person name="Mishra D."/>
            <person name="Brahma K."/>
            <person name="Laha G.S."/>
            <person name="Sundaram R.M."/>
            <person name="Sonti R.V."/>
            <person name="Patil P.B."/>
        </authorList>
    </citation>
    <scope>NUCLEOTIDE SEQUENCE</scope>
    <source>
        <strain evidence="1">IXO792</strain>
    </source>
</reference>
<protein>
    <submittedName>
        <fullName evidence="1">LysR family transcriptional regulator</fullName>
    </submittedName>
</protein>